<dbReference type="EMBL" id="KN840448">
    <property type="protein sequence ID" value="KIP11143.1"/>
    <property type="molecule type" value="Genomic_DNA"/>
</dbReference>
<name>A0A0C3PU31_PHLG1</name>
<reference evidence="2 3" key="1">
    <citation type="journal article" date="2014" name="PLoS Genet.">
        <title>Analysis of the Phlebiopsis gigantea genome, transcriptome and secretome provides insight into its pioneer colonization strategies of wood.</title>
        <authorList>
            <person name="Hori C."/>
            <person name="Ishida T."/>
            <person name="Igarashi K."/>
            <person name="Samejima M."/>
            <person name="Suzuki H."/>
            <person name="Master E."/>
            <person name="Ferreira P."/>
            <person name="Ruiz-Duenas F.J."/>
            <person name="Held B."/>
            <person name="Canessa P."/>
            <person name="Larrondo L.F."/>
            <person name="Schmoll M."/>
            <person name="Druzhinina I.S."/>
            <person name="Kubicek C.P."/>
            <person name="Gaskell J.A."/>
            <person name="Kersten P."/>
            <person name="St John F."/>
            <person name="Glasner J."/>
            <person name="Sabat G."/>
            <person name="Splinter BonDurant S."/>
            <person name="Syed K."/>
            <person name="Yadav J."/>
            <person name="Mgbeahuruike A.C."/>
            <person name="Kovalchuk A."/>
            <person name="Asiegbu F.O."/>
            <person name="Lackner G."/>
            <person name="Hoffmeister D."/>
            <person name="Rencoret J."/>
            <person name="Gutierrez A."/>
            <person name="Sun H."/>
            <person name="Lindquist E."/>
            <person name="Barry K."/>
            <person name="Riley R."/>
            <person name="Grigoriev I.V."/>
            <person name="Henrissat B."/>
            <person name="Kues U."/>
            <person name="Berka R.M."/>
            <person name="Martinez A.T."/>
            <person name="Covert S.F."/>
            <person name="Blanchette R.A."/>
            <person name="Cullen D."/>
        </authorList>
    </citation>
    <scope>NUCLEOTIDE SEQUENCE [LARGE SCALE GENOMIC DNA]</scope>
    <source>
        <strain evidence="2 3">11061_1 CR5-6</strain>
    </source>
</reference>
<feature type="compositionally biased region" description="Polar residues" evidence="1">
    <location>
        <begin position="25"/>
        <end position="40"/>
    </location>
</feature>
<dbReference type="HOGENOM" id="CLU_1034826_0_0_1"/>
<gene>
    <name evidence="2" type="ORF">PHLGIDRAFT_157348</name>
</gene>
<protein>
    <submittedName>
        <fullName evidence="2">Uncharacterized protein</fullName>
    </submittedName>
</protein>
<keyword evidence="3" id="KW-1185">Reference proteome</keyword>
<feature type="compositionally biased region" description="Basic and acidic residues" evidence="1">
    <location>
        <begin position="105"/>
        <end position="116"/>
    </location>
</feature>
<dbReference type="OrthoDB" id="2971908at2759"/>
<evidence type="ECO:0000256" key="1">
    <source>
        <dbReference type="SAM" id="MobiDB-lite"/>
    </source>
</evidence>
<evidence type="ECO:0000313" key="3">
    <source>
        <dbReference type="Proteomes" id="UP000053257"/>
    </source>
</evidence>
<feature type="region of interest" description="Disordered" evidence="1">
    <location>
        <begin position="98"/>
        <end position="143"/>
    </location>
</feature>
<sequence length="269" mass="29158">MLARISYRAAASPLASRTGFLVASRHSSTAAAPEQPQQAGVPTRKSRIPLAQAYGDLAIPDRDSATQIARTRSSTVGTHRLSQDQFAGRGDLAARLLKKRAAQVSRERPQRTDTRKPKTPATQDAKSHAPKKAQASADKSVKEAREKAKRAWRGEPTVMKALPNKTDLTTLFNVPTPATPHKLTRRIRPVADLFVLERTGGDYSRYLSPYLARRPKESTLKAVGPADYARLALARVPQVSPKQRLKAVNIISSVIGITGPAGGPKVRAP</sequence>
<dbReference type="AlphaFoldDB" id="A0A0C3PU31"/>
<accession>A0A0C3PU31</accession>
<feature type="region of interest" description="Disordered" evidence="1">
    <location>
        <begin position="24"/>
        <end position="46"/>
    </location>
</feature>
<dbReference type="Proteomes" id="UP000053257">
    <property type="component" value="Unassembled WGS sequence"/>
</dbReference>
<proteinExistence type="predicted"/>
<evidence type="ECO:0000313" key="2">
    <source>
        <dbReference type="EMBL" id="KIP11143.1"/>
    </source>
</evidence>
<organism evidence="2 3">
    <name type="scientific">Phlebiopsis gigantea (strain 11061_1 CR5-6)</name>
    <name type="common">White-rot fungus</name>
    <name type="synonym">Peniophora gigantea</name>
    <dbReference type="NCBI Taxonomy" id="745531"/>
    <lineage>
        <taxon>Eukaryota</taxon>
        <taxon>Fungi</taxon>
        <taxon>Dikarya</taxon>
        <taxon>Basidiomycota</taxon>
        <taxon>Agaricomycotina</taxon>
        <taxon>Agaricomycetes</taxon>
        <taxon>Polyporales</taxon>
        <taxon>Phanerochaetaceae</taxon>
        <taxon>Phlebiopsis</taxon>
    </lineage>
</organism>